<dbReference type="InterPro" id="IPR050659">
    <property type="entry name" value="Peptidase_M24B"/>
</dbReference>
<dbReference type="Pfam" id="PF00557">
    <property type="entry name" value="Peptidase_M24"/>
    <property type="match status" value="1"/>
</dbReference>
<dbReference type="InterPro" id="IPR000994">
    <property type="entry name" value="Pept_M24"/>
</dbReference>
<protein>
    <submittedName>
        <fullName evidence="2">M24 family metallopeptidase</fullName>
    </submittedName>
</protein>
<dbReference type="CDD" id="cd01066">
    <property type="entry name" value="APP_MetAP"/>
    <property type="match status" value="1"/>
</dbReference>
<dbReference type="Gene3D" id="3.40.350.10">
    <property type="entry name" value="Creatinase/prolidase N-terminal domain"/>
    <property type="match status" value="1"/>
</dbReference>
<feature type="domain" description="Peptidase M24" evidence="1">
    <location>
        <begin position="173"/>
        <end position="378"/>
    </location>
</feature>
<accession>A0A6L5I0X8</accession>
<gene>
    <name evidence="2" type="ORF">GHO27_26940</name>
</gene>
<dbReference type="InterPro" id="IPR029149">
    <property type="entry name" value="Creatin/AminoP/Spt16_N"/>
</dbReference>
<sequence length="392" mass="42271">MHLLTNRTPRTEYENRWKRAQAVAKANGVEALVVWGKGGGTVDTANDLIYLANYCPVFPYAPDLPGHWAGLSHGAVIIPVSGEPILITESPAIRRDVVSVQDVRSANGFVPDKVASTLKELGLSHARVGLVAGPWLVTSIYKRLLCAASDVQFVELDYAIEGLRTHKSAFEFELLREAAEVGNASMEAMMKSASTPGTTEADAVAAAYNIAIRRGAAMIDAACASGPHSSFYAHGMAPQWTTRKLETGDIFHCDMYGAAVEGYTWDFSRSVVAGGKWSAAQNEVYDGAIAAIEAGVDACKPGISAQELYDVVLQVLQSREIYCGYPLHGHSYGIGWESPWLVPGNETIIEAGMALAIECMAGREEIGFVKFEHNVLVHADRIELISTCPARL</sequence>
<proteinExistence type="predicted"/>
<organism evidence="2 3">
    <name type="scientific">Pseudomonas helleri</name>
    <dbReference type="NCBI Taxonomy" id="1608996"/>
    <lineage>
        <taxon>Bacteria</taxon>
        <taxon>Pseudomonadati</taxon>
        <taxon>Pseudomonadota</taxon>
        <taxon>Gammaproteobacteria</taxon>
        <taxon>Pseudomonadales</taxon>
        <taxon>Pseudomonadaceae</taxon>
        <taxon>Pseudomonas</taxon>
    </lineage>
</organism>
<dbReference type="PANTHER" id="PTHR46112:SF2">
    <property type="entry name" value="XAA-PRO AMINOPEPTIDASE P-RELATED"/>
    <property type="match status" value="1"/>
</dbReference>
<evidence type="ECO:0000259" key="1">
    <source>
        <dbReference type="Pfam" id="PF00557"/>
    </source>
</evidence>
<dbReference type="Gene3D" id="3.90.230.10">
    <property type="entry name" value="Creatinase/methionine aminopeptidase superfamily"/>
    <property type="match status" value="1"/>
</dbReference>
<dbReference type="SUPFAM" id="SSF53092">
    <property type="entry name" value="Creatinase/prolidase N-terminal domain"/>
    <property type="match status" value="1"/>
</dbReference>
<dbReference type="SUPFAM" id="SSF55920">
    <property type="entry name" value="Creatinase/aminopeptidase"/>
    <property type="match status" value="1"/>
</dbReference>
<name>A0A6L5I0X8_9PSED</name>
<dbReference type="InterPro" id="IPR036005">
    <property type="entry name" value="Creatinase/aminopeptidase-like"/>
</dbReference>
<evidence type="ECO:0000313" key="2">
    <source>
        <dbReference type="EMBL" id="MQU09284.1"/>
    </source>
</evidence>
<comment type="caution">
    <text evidence="2">The sequence shown here is derived from an EMBL/GenBank/DDBJ whole genome shotgun (WGS) entry which is preliminary data.</text>
</comment>
<dbReference type="Proteomes" id="UP000478064">
    <property type="component" value="Unassembled WGS sequence"/>
</dbReference>
<dbReference type="AlphaFoldDB" id="A0A6L5I0X8"/>
<reference evidence="2 3" key="1">
    <citation type="submission" date="2019-10" db="EMBL/GenBank/DDBJ databases">
        <title>Evaluation of single-gene subtyping targets for Pseudomonas.</title>
        <authorList>
            <person name="Reichler S.J."/>
            <person name="Orsi R.H."/>
            <person name="Wiedmann M."/>
            <person name="Martin N.H."/>
            <person name="Murphy S.I."/>
        </authorList>
    </citation>
    <scope>NUCLEOTIDE SEQUENCE [LARGE SCALE GENOMIC DNA]</scope>
    <source>
        <strain evidence="2 3">FSL R10-1637</strain>
    </source>
</reference>
<evidence type="ECO:0000313" key="3">
    <source>
        <dbReference type="Proteomes" id="UP000478064"/>
    </source>
</evidence>
<dbReference type="RefSeq" id="WP_153376048.1">
    <property type="nucleotide sequence ID" value="NZ_JBEBPR010000011.1"/>
</dbReference>
<dbReference type="PANTHER" id="PTHR46112">
    <property type="entry name" value="AMINOPEPTIDASE"/>
    <property type="match status" value="1"/>
</dbReference>
<dbReference type="EMBL" id="WIVU01000105">
    <property type="protein sequence ID" value="MQU09284.1"/>
    <property type="molecule type" value="Genomic_DNA"/>
</dbReference>